<dbReference type="GO" id="GO:0008526">
    <property type="term" value="F:phosphatidylinositol transfer activity"/>
    <property type="evidence" value="ECO:0007669"/>
    <property type="project" value="UniProtKB-UniRule"/>
</dbReference>
<reference evidence="2" key="2">
    <citation type="journal article" date="2016" name="Fungal Biol.">
        <title>Ochratoxin A production by Penicillium thymicola.</title>
        <authorList>
            <person name="Nguyen H.D.T."/>
            <person name="McMullin D.R."/>
            <person name="Ponomareva E."/>
            <person name="Riley R."/>
            <person name="Pomraning K.R."/>
            <person name="Baker S.E."/>
            <person name="Seifert K.A."/>
        </authorList>
    </citation>
    <scope>NUCLEOTIDE SEQUENCE</scope>
    <source>
        <strain evidence="2">DAOM 180753</strain>
    </source>
</reference>
<comment type="caution">
    <text evidence="2">The sequence shown here is derived from an EMBL/GenBank/DDBJ whole genome shotgun (WGS) entry which is preliminary data.</text>
</comment>
<evidence type="ECO:0000256" key="1">
    <source>
        <dbReference type="RuleBase" id="RU367059"/>
    </source>
</evidence>
<keyword evidence="1" id="KW-0472">Membrane</keyword>
<keyword evidence="1" id="KW-0813">Transport</keyword>
<name>A0AAI9TN86_PENTH</name>
<evidence type="ECO:0000313" key="3">
    <source>
        <dbReference type="Proteomes" id="UP001227192"/>
    </source>
</evidence>
<gene>
    <name evidence="2" type="ORF">VN97_g3339</name>
</gene>
<dbReference type="GO" id="GO:0032541">
    <property type="term" value="C:cortical endoplasmic reticulum"/>
    <property type="evidence" value="ECO:0007669"/>
    <property type="project" value="TreeGrafter"/>
</dbReference>
<dbReference type="InterPro" id="IPR042938">
    <property type="entry name" value="Sfh5"/>
</dbReference>
<comment type="subcellular location">
    <subcellularLocation>
        <location evidence="1">Cytoplasm</location>
    </subcellularLocation>
    <subcellularLocation>
        <location evidence="1">Endoplasmic reticulum membrane</location>
        <topology evidence="1">Peripheral membrane protein</topology>
    </subcellularLocation>
    <subcellularLocation>
        <location evidence="1">Microsome membrane</location>
        <topology evidence="1">Peripheral membrane protein</topology>
    </subcellularLocation>
</comment>
<reference evidence="2" key="1">
    <citation type="submission" date="2015-06" db="EMBL/GenBank/DDBJ databases">
        <authorList>
            <person name="Nguyen H."/>
        </authorList>
    </citation>
    <scope>NUCLEOTIDE SEQUENCE</scope>
    <source>
        <strain evidence="2">DAOM 180753</strain>
    </source>
</reference>
<comment type="similarity">
    <text evidence="1">Belongs to the SFH5 family.</text>
</comment>
<comment type="function">
    <text evidence="1">Non-classical phosphatidylinositol (PtdIns) transfer protein (PITP), which exhibits PtdIns-binding/transfer activity in the absence of detectable PtdCho-binding/transfer activity. Regulates PtdIns(4,5)P2 homeostasis at the plasma membrane.</text>
</comment>
<keyword evidence="1" id="KW-0492">Microsome</keyword>
<protein>
    <recommendedName>
        <fullName evidence="1">Phosphatidylinositol transfer protein SFH5</fullName>
        <shortName evidence="1">PITP SFH5</shortName>
    </recommendedName>
</protein>
<sequence length="112" mass="12742">MNRSAILSTSFDNVCFIREIKFSGWCFRDALPSILKKSRHTEIWGIDLKDAEGKVLEVILEKFLKSHSTVPALQVSRAMASLEKALEWRRFSDPRALFAGAESITWHLPVPP</sequence>
<accession>A0AAI9TN86</accession>
<dbReference type="GO" id="GO:0043001">
    <property type="term" value="P:Golgi to plasma membrane protein transport"/>
    <property type="evidence" value="ECO:0007669"/>
    <property type="project" value="TreeGrafter"/>
</dbReference>
<dbReference type="Proteomes" id="UP001227192">
    <property type="component" value="Unassembled WGS sequence"/>
</dbReference>
<dbReference type="PANTHER" id="PTHR47669:SF1">
    <property type="entry name" value="PHOSPHATIDYLINOSITOL TRANSFER PROTEIN SFH5"/>
    <property type="match status" value="1"/>
</dbReference>
<dbReference type="GO" id="GO:0017157">
    <property type="term" value="P:regulation of exocytosis"/>
    <property type="evidence" value="ECO:0007669"/>
    <property type="project" value="TreeGrafter"/>
</dbReference>
<keyword evidence="1" id="KW-0445">Lipid transport</keyword>
<dbReference type="GO" id="GO:0005789">
    <property type="term" value="C:endoplasmic reticulum membrane"/>
    <property type="evidence" value="ECO:0007669"/>
    <property type="project" value="UniProtKB-SubCell"/>
</dbReference>
<proteinExistence type="inferred from homology"/>
<keyword evidence="1" id="KW-0963">Cytoplasm</keyword>
<dbReference type="EMBL" id="LACB01000070">
    <property type="protein sequence ID" value="KAJ9489950.1"/>
    <property type="molecule type" value="Genomic_DNA"/>
</dbReference>
<organism evidence="2 3">
    <name type="scientific">Penicillium thymicola</name>
    <dbReference type="NCBI Taxonomy" id="293382"/>
    <lineage>
        <taxon>Eukaryota</taxon>
        <taxon>Fungi</taxon>
        <taxon>Dikarya</taxon>
        <taxon>Ascomycota</taxon>
        <taxon>Pezizomycotina</taxon>
        <taxon>Eurotiomycetes</taxon>
        <taxon>Eurotiomycetidae</taxon>
        <taxon>Eurotiales</taxon>
        <taxon>Aspergillaceae</taxon>
        <taxon>Penicillium</taxon>
    </lineage>
</organism>
<dbReference type="AlphaFoldDB" id="A0AAI9TN86"/>
<dbReference type="PANTHER" id="PTHR47669">
    <property type="entry name" value="PHOSPHATIDYLINOSITOL TRANSFER PROTEIN SFH5"/>
    <property type="match status" value="1"/>
</dbReference>
<evidence type="ECO:0000313" key="2">
    <source>
        <dbReference type="EMBL" id="KAJ9489950.1"/>
    </source>
</evidence>
<keyword evidence="3" id="KW-1185">Reference proteome</keyword>
<dbReference type="GO" id="GO:0005886">
    <property type="term" value="C:plasma membrane"/>
    <property type="evidence" value="ECO:0007669"/>
    <property type="project" value="TreeGrafter"/>
</dbReference>
<dbReference type="GO" id="GO:0005829">
    <property type="term" value="C:cytosol"/>
    <property type="evidence" value="ECO:0007669"/>
    <property type="project" value="TreeGrafter"/>
</dbReference>
<keyword evidence="1" id="KW-0256">Endoplasmic reticulum</keyword>